<name>A0A0M2V041_9BACT</name>
<reference evidence="4 5" key="1">
    <citation type="journal article" date="2013" name="BMC Microbiol.">
        <title>Identification of the type II cytochrome c maturation pathway in anammox bacteria by comparative genomics.</title>
        <authorList>
            <person name="Ferousi C."/>
            <person name="Speth D.R."/>
            <person name="Reimann J."/>
            <person name="Op den Camp H.J."/>
            <person name="Allen J.W."/>
            <person name="Keltjens J.T."/>
            <person name="Jetten M.S."/>
        </authorList>
    </citation>
    <scope>NUCLEOTIDE SEQUENCE [LARGE SCALE GENOMIC DNA]</scope>
    <source>
        <strain evidence="4">RU1</strain>
    </source>
</reference>
<dbReference type="Gene3D" id="2.40.160.100">
    <property type="match status" value="1"/>
</dbReference>
<keyword evidence="5" id="KW-1185">Reference proteome</keyword>
<feature type="chain" id="PRO_5005644206" description="Alginate export domain-containing protein" evidence="2">
    <location>
        <begin position="23"/>
        <end position="556"/>
    </location>
</feature>
<evidence type="ECO:0000256" key="2">
    <source>
        <dbReference type="SAM" id="SignalP"/>
    </source>
</evidence>
<gene>
    <name evidence="4" type="ORF">BROFUL_00700</name>
</gene>
<dbReference type="AlphaFoldDB" id="A0A0M2V041"/>
<keyword evidence="2" id="KW-0732">Signal</keyword>
<organism evidence="4 5">
    <name type="scientific">Candidatus Brocadia fulgida</name>
    <dbReference type="NCBI Taxonomy" id="380242"/>
    <lineage>
        <taxon>Bacteria</taxon>
        <taxon>Pseudomonadati</taxon>
        <taxon>Planctomycetota</taxon>
        <taxon>Candidatus Brocadiia</taxon>
        <taxon>Candidatus Brocadiales</taxon>
        <taxon>Candidatus Brocadiaceae</taxon>
        <taxon>Candidatus Brocadia</taxon>
    </lineage>
</organism>
<evidence type="ECO:0000313" key="4">
    <source>
        <dbReference type="EMBL" id="KKO20581.1"/>
    </source>
</evidence>
<protein>
    <recommendedName>
        <fullName evidence="3">Alginate export domain-containing protein</fullName>
    </recommendedName>
</protein>
<evidence type="ECO:0000259" key="3">
    <source>
        <dbReference type="Pfam" id="PF13372"/>
    </source>
</evidence>
<feature type="domain" description="Alginate export" evidence="3">
    <location>
        <begin position="155"/>
        <end position="544"/>
    </location>
</feature>
<feature type="signal peptide" evidence="2">
    <location>
        <begin position="1"/>
        <end position="22"/>
    </location>
</feature>
<evidence type="ECO:0000313" key="5">
    <source>
        <dbReference type="Proteomes" id="UP000034954"/>
    </source>
</evidence>
<keyword evidence="1" id="KW-0175">Coiled coil</keyword>
<dbReference type="EMBL" id="LAQJ01000089">
    <property type="protein sequence ID" value="KKO20581.1"/>
    <property type="molecule type" value="Genomic_DNA"/>
</dbReference>
<feature type="coiled-coil region" evidence="1">
    <location>
        <begin position="34"/>
        <end position="96"/>
    </location>
</feature>
<proteinExistence type="predicted"/>
<comment type="caution">
    <text evidence="4">The sequence shown here is derived from an EMBL/GenBank/DDBJ whole genome shotgun (WGS) entry which is preliminary data.</text>
</comment>
<dbReference type="Pfam" id="PF13372">
    <property type="entry name" value="Alginate_exp"/>
    <property type="match status" value="1"/>
</dbReference>
<dbReference type="PATRIC" id="fig|380242.3.peg.889"/>
<dbReference type="InterPro" id="IPR025388">
    <property type="entry name" value="Alginate_export_dom"/>
</dbReference>
<dbReference type="InterPro" id="IPR053728">
    <property type="entry name" value="Alginate_Permeability_Chnl"/>
</dbReference>
<dbReference type="Proteomes" id="UP000034954">
    <property type="component" value="Unassembled WGS sequence"/>
</dbReference>
<accession>A0A0M2V041</accession>
<evidence type="ECO:0000256" key="1">
    <source>
        <dbReference type="SAM" id="Coils"/>
    </source>
</evidence>
<sequence length="556" mass="61413">MKNKLWKTCIGGFVAAVFCATAGSQSYGASAKSLEEMEKELNALRSSVSALTEQIETVKQEKTVAASSSSNTNEEVEALRNEVSSLKEEMKTAANAEPIKAEDIAGNVYSEFAKKVKLGGQIRTRAEYANGFYQVPTSNATLPGGAGGATAGVAGRGKSSDDDYVLNQTRLWADADVNEHLRMFIQIQDARTFGAEGTTVGFANGYDENSITDLHQGYFDLRKLFDLPLTVRVGRQEIIWGDHRVLGNFVWSNVGRTFDAGRFMWDTDAIHIEAIAARVDEDGFTTADGSDNSDENMYAAQLAFKKLIPSALLELMYISRNDEDNVGNLSVLQGFDTAADSESLEVHDFGFRLDGKVPNLDAIDYTLEAHGQFGDYGDQTHKAYAVAARGGYTFKDMAWKPRFGFEYDHASGDDDPTDNDHDTFDNLYPTNHNQGNYGFVDLLSWQNMHDFRANIKVVPTSKLTVQVDYHYFLLAEEEDGWYLANGFLASGTRPVGGYDDDSNELGQEVDLTVSYQLYKNVGILGGYSWFGAGNWMDDNIGDTDTNWVYLQTTVTF</sequence>